<feature type="transmembrane region" description="Helical" evidence="7">
    <location>
        <begin position="64"/>
        <end position="83"/>
    </location>
</feature>
<protein>
    <submittedName>
        <fullName evidence="10">Thiol reductant ABC exporter subunit CydD</fullName>
    </submittedName>
</protein>
<evidence type="ECO:0000256" key="1">
    <source>
        <dbReference type="ARBA" id="ARBA00004651"/>
    </source>
</evidence>
<name>A0ABY5A112_9CAUL</name>
<dbReference type="InterPro" id="IPR017871">
    <property type="entry name" value="ABC_transporter-like_CS"/>
</dbReference>
<organism evidence="10 11">
    <name type="scientific">Caulobacter segnis</name>
    <dbReference type="NCBI Taxonomy" id="88688"/>
    <lineage>
        <taxon>Bacteria</taxon>
        <taxon>Pseudomonadati</taxon>
        <taxon>Pseudomonadota</taxon>
        <taxon>Alphaproteobacteria</taxon>
        <taxon>Caulobacterales</taxon>
        <taxon>Caulobacteraceae</taxon>
        <taxon>Caulobacter</taxon>
    </lineage>
</organism>
<dbReference type="PROSITE" id="PS50929">
    <property type="entry name" value="ABC_TM1F"/>
    <property type="match status" value="1"/>
</dbReference>
<sequence>MAARTVPLDRFSAAKAWLGGIARDNGPFLRPAQTLTLADGLAAIGFAAGLAFGVDAIANRRGAAALSLWLALVLAAMVARGLLARAAGTAGARAAASAKAGVRANVARAIFSGPRRPAGEATTALVEGVEALDGHFARFLPARLAAAALPLALIAVAAIASPISAAILLAALVPFIGAMILAGSAAAAESRAQFVALERLSALFLDRVRALPVVLAFQAEGTTTSALRRSASELAERTIKVLRVAFLSSAALEFFAALSVALVAVYCGFNLLRLLPFPVPETLDLKRAFFVLALAPEVYAPMRRLAAAYHDRQAAEAAAVRLSTFEPPLPKLAVAPLPPISLGKAPEIRFEGVSVRYPDADAPALDGFSLTAPAGTITALVGASGAGKSSLLNLLLDLAPLTGGRILVDGVERPDLSADIAWAGQAPLILPASIADNIALARRDASRAEIATVARAVGLVLDRSGGLDFVLDERGSGLSGGERRRLSLARALLKPAPILLLDEPTANLDAKAEAELLAAIRAATKGRTTLIATHSEALAALADQVIRL</sequence>
<dbReference type="Gene3D" id="3.40.50.300">
    <property type="entry name" value="P-loop containing nucleotide triphosphate hydrolases"/>
    <property type="match status" value="1"/>
</dbReference>
<accession>A0ABY5A112</accession>
<dbReference type="InterPro" id="IPR036640">
    <property type="entry name" value="ABC1_TM_sf"/>
</dbReference>
<keyword evidence="4" id="KW-0067">ATP-binding</keyword>
<evidence type="ECO:0000256" key="4">
    <source>
        <dbReference type="ARBA" id="ARBA00022840"/>
    </source>
</evidence>
<dbReference type="InterPro" id="IPR003439">
    <property type="entry name" value="ABC_transporter-like_ATP-bd"/>
</dbReference>
<feature type="transmembrane region" description="Helical" evidence="7">
    <location>
        <begin position="140"/>
        <end position="160"/>
    </location>
</feature>
<dbReference type="Proteomes" id="UP001057520">
    <property type="component" value="Chromosome"/>
</dbReference>
<dbReference type="InterPro" id="IPR039421">
    <property type="entry name" value="Type_1_exporter"/>
</dbReference>
<dbReference type="NCBIfam" id="TIGR02857">
    <property type="entry name" value="CydD"/>
    <property type="match status" value="1"/>
</dbReference>
<keyword evidence="11" id="KW-1185">Reference proteome</keyword>
<feature type="domain" description="ABC transmembrane type-1" evidence="9">
    <location>
        <begin position="35"/>
        <end position="314"/>
    </location>
</feature>
<evidence type="ECO:0000313" key="10">
    <source>
        <dbReference type="EMBL" id="USQ98630.1"/>
    </source>
</evidence>
<evidence type="ECO:0000259" key="9">
    <source>
        <dbReference type="PROSITE" id="PS50929"/>
    </source>
</evidence>
<evidence type="ECO:0000256" key="7">
    <source>
        <dbReference type="SAM" id="Phobius"/>
    </source>
</evidence>
<feature type="transmembrane region" description="Helical" evidence="7">
    <location>
        <begin position="37"/>
        <end position="58"/>
    </location>
</feature>
<dbReference type="PROSITE" id="PS00211">
    <property type="entry name" value="ABC_TRANSPORTER_1"/>
    <property type="match status" value="1"/>
</dbReference>
<dbReference type="InterPro" id="IPR027417">
    <property type="entry name" value="P-loop_NTPase"/>
</dbReference>
<dbReference type="PANTHER" id="PTHR24221">
    <property type="entry name" value="ATP-BINDING CASSETTE SUB-FAMILY B"/>
    <property type="match status" value="1"/>
</dbReference>
<dbReference type="InterPro" id="IPR014216">
    <property type="entry name" value="ABC_transptr_CydD"/>
</dbReference>
<evidence type="ECO:0000256" key="3">
    <source>
        <dbReference type="ARBA" id="ARBA00022741"/>
    </source>
</evidence>
<feature type="transmembrane region" description="Helical" evidence="7">
    <location>
        <begin position="166"/>
        <end position="188"/>
    </location>
</feature>
<evidence type="ECO:0000256" key="6">
    <source>
        <dbReference type="ARBA" id="ARBA00023136"/>
    </source>
</evidence>
<dbReference type="InterPro" id="IPR003593">
    <property type="entry name" value="AAA+_ATPase"/>
</dbReference>
<dbReference type="Pfam" id="PF00664">
    <property type="entry name" value="ABC_membrane"/>
    <property type="match status" value="1"/>
</dbReference>
<dbReference type="InterPro" id="IPR011527">
    <property type="entry name" value="ABC1_TM_dom"/>
</dbReference>
<keyword evidence="2 7" id="KW-0812">Transmembrane</keyword>
<feature type="domain" description="ABC transporter" evidence="8">
    <location>
        <begin position="348"/>
        <end position="548"/>
    </location>
</feature>
<dbReference type="SUPFAM" id="SSF90123">
    <property type="entry name" value="ABC transporter transmembrane region"/>
    <property type="match status" value="1"/>
</dbReference>
<dbReference type="PROSITE" id="PS50893">
    <property type="entry name" value="ABC_TRANSPORTER_2"/>
    <property type="match status" value="1"/>
</dbReference>
<keyword evidence="3" id="KW-0547">Nucleotide-binding</keyword>
<dbReference type="EMBL" id="CP096040">
    <property type="protein sequence ID" value="USQ98630.1"/>
    <property type="molecule type" value="Genomic_DNA"/>
</dbReference>
<gene>
    <name evidence="10" type="primary">cydD</name>
    <name evidence="10" type="ORF">MZV50_21810</name>
</gene>
<feature type="transmembrane region" description="Helical" evidence="7">
    <location>
        <begin position="244"/>
        <end position="266"/>
    </location>
</feature>
<dbReference type="SMART" id="SM00382">
    <property type="entry name" value="AAA"/>
    <property type="match status" value="1"/>
</dbReference>
<proteinExistence type="predicted"/>
<dbReference type="CDD" id="cd03228">
    <property type="entry name" value="ABCC_MRP_Like"/>
    <property type="match status" value="1"/>
</dbReference>
<dbReference type="PANTHER" id="PTHR24221:SF590">
    <property type="entry name" value="COMPONENT LINKED WITH THE ASSEMBLY OF CYTOCHROME' TRANSPORT TRANSMEMBRANE ATP-BINDING PROTEIN ABC TRANSPORTER CYDD-RELATED"/>
    <property type="match status" value="1"/>
</dbReference>
<dbReference type="SUPFAM" id="SSF52540">
    <property type="entry name" value="P-loop containing nucleoside triphosphate hydrolases"/>
    <property type="match status" value="1"/>
</dbReference>
<dbReference type="Gene3D" id="1.20.1560.10">
    <property type="entry name" value="ABC transporter type 1, transmembrane domain"/>
    <property type="match status" value="1"/>
</dbReference>
<evidence type="ECO:0000256" key="2">
    <source>
        <dbReference type="ARBA" id="ARBA00022692"/>
    </source>
</evidence>
<keyword evidence="5 7" id="KW-1133">Transmembrane helix</keyword>
<keyword evidence="6 7" id="KW-0472">Membrane</keyword>
<evidence type="ECO:0000259" key="8">
    <source>
        <dbReference type="PROSITE" id="PS50893"/>
    </source>
</evidence>
<dbReference type="Pfam" id="PF00005">
    <property type="entry name" value="ABC_tran"/>
    <property type="match status" value="1"/>
</dbReference>
<evidence type="ECO:0000256" key="5">
    <source>
        <dbReference type="ARBA" id="ARBA00022989"/>
    </source>
</evidence>
<evidence type="ECO:0000313" key="11">
    <source>
        <dbReference type="Proteomes" id="UP001057520"/>
    </source>
</evidence>
<reference evidence="10 11" key="1">
    <citation type="submission" date="2022-04" db="EMBL/GenBank/DDBJ databases">
        <title>Genome sequence of soybean root-associated Caulobacter segnis RL271.</title>
        <authorList>
            <person name="Longley R."/>
            <person name="Bonito G."/>
            <person name="Trigodet F."/>
            <person name="Crosson S."/>
            <person name="Fiebig A."/>
        </authorList>
    </citation>
    <scope>NUCLEOTIDE SEQUENCE [LARGE SCALE GENOMIC DNA]</scope>
    <source>
        <strain evidence="10 11">RL271</strain>
    </source>
</reference>
<comment type="subcellular location">
    <subcellularLocation>
        <location evidence="1">Cell membrane</location>
        <topology evidence="1">Multi-pass membrane protein</topology>
    </subcellularLocation>
</comment>